<sequence>MDPTQPRSPDMLDMGDATSALFLDQKSETEQDGVNVPELPLDNGDKASVPSQQGSIVSSLLEDQGTHKSSTTSSKTSTLKSSMSSVCRRRTKTTLPREHEVFDRNKSYAILDSVRMKMKVKKDPKVETLKAKNRFLDTHPPRPDLPLMKFRDQKYKDALRQEAANVMPPPLSEQWIDNICKKIPEELRARYPALVKRYLEELKAEYLNTLHELKLQIMFRPNEGEEVPLLFHAMKYDVGGKTSNYKKFEMNRHKIGNNLFLLLPQIRKLFSTVVSTLPHTLVDFTRYSVGGKTSNYKKFEMNRHKIGNNLFLLLPQIRKLFSTVVSTLPHTLVDFTRYRLMGHMTLDNLLEKFQKDIRDAEMQIIGTWYPRIIALLTRKGALGSVPPQQLPRVLKCATNIVSIQITELVRRTIDNLIDSFSNKLTTPLLLCEGEYAGVATMQPTVVTISDKYQSIVDHVSIE</sequence>
<evidence type="ECO:0000313" key="2">
    <source>
        <dbReference type="Proteomes" id="UP000079169"/>
    </source>
</evidence>
<name>A0A3Q0ISY7_DIACI</name>
<accession>A0A3Q0ISY7</accession>
<dbReference type="STRING" id="121845.A0A3Q0ISY7"/>
<dbReference type="AlphaFoldDB" id="A0A3Q0ISY7"/>
<dbReference type="Proteomes" id="UP000079169">
    <property type="component" value="Unplaced"/>
</dbReference>
<feature type="compositionally biased region" description="Polar residues" evidence="1">
    <location>
        <begin position="49"/>
        <end position="58"/>
    </location>
</feature>
<dbReference type="RefSeq" id="XP_026679381.1">
    <property type="nucleotide sequence ID" value="XM_026823580.1"/>
</dbReference>
<gene>
    <name evidence="3" type="primary">LOC113467412</name>
</gene>
<dbReference type="PaxDb" id="121845-A0A3Q0ISY7"/>
<protein>
    <submittedName>
        <fullName evidence="3">Dynein heavy chain 12, axonemal-like</fullName>
    </submittedName>
</protein>
<reference evidence="3" key="1">
    <citation type="submission" date="2025-08" db="UniProtKB">
        <authorList>
            <consortium name="RefSeq"/>
        </authorList>
    </citation>
    <scope>IDENTIFICATION</scope>
</reference>
<feature type="compositionally biased region" description="Low complexity" evidence="1">
    <location>
        <begin position="67"/>
        <end position="85"/>
    </location>
</feature>
<organism evidence="2 3">
    <name type="scientific">Diaphorina citri</name>
    <name type="common">Asian citrus psyllid</name>
    <dbReference type="NCBI Taxonomy" id="121845"/>
    <lineage>
        <taxon>Eukaryota</taxon>
        <taxon>Metazoa</taxon>
        <taxon>Ecdysozoa</taxon>
        <taxon>Arthropoda</taxon>
        <taxon>Hexapoda</taxon>
        <taxon>Insecta</taxon>
        <taxon>Pterygota</taxon>
        <taxon>Neoptera</taxon>
        <taxon>Paraneoptera</taxon>
        <taxon>Hemiptera</taxon>
        <taxon>Sternorrhyncha</taxon>
        <taxon>Psylloidea</taxon>
        <taxon>Psyllidae</taxon>
        <taxon>Diaphorininae</taxon>
        <taxon>Diaphorina</taxon>
    </lineage>
</organism>
<dbReference type="KEGG" id="dci:113467412"/>
<keyword evidence="2" id="KW-1185">Reference proteome</keyword>
<evidence type="ECO:0000256" key="1">
    <source>
        <dbReference type="SAM" id="MobiDB-lite"/>
    </source>
</evidence>
<proteinExistence type="predicted"/>
<feature type="region of interest" description="Disordered" evidence="1">
    <location>
        <begin position="24"/>
        <end position="92"/>
    </location>
</feature>
<evidence type="ECO:0000313" key="3">
    <source>
        <dbReference type="RefSeq" id="XP_026679381.1"/>
    </source>
</evidence>
<dbReference type="GeneID" id="113467412"/>